<dbReference type="Proteomes" id="UP001227230">
    <property type="component" value="Chromosome 1"/>
</dbReference>
<dbReference type="EMBL" id="CP126648">
    <property type="protein sequence ID" value="WJZ81375.1"/>
    <property type="molecule type" value="Genomic_DNA"/>
</dbReference>
<gene>
    <name evidence="1" type="ORF">VitviT2T_001220</name>
</gene>
<dbReference type="Pfam" id="PF14223">
    <property type="entry name" value="Retrotran_gag_2"/>
    <property type="match status" value="1"/>
</dbReference>
<evidence type="ECO:0000313" key="1">
    <source>
        <dbReference type="EMBL" id="WJZ81375.1"/>
    </source>
</evidence>
<accession>A0ABY9BEX6</accession>
<keyword evidence="2" id="KW-1185">Reference proteome</keyword>
<organism evidence="1 2">
    <name type="scientific">Vitis vinifera</name>
    <name type="common">Grape</name>
    <dbReference type="NCBI Taxonomy" id="29760"/>
    <lineage>
        <taxon>Eukaryota</taxon>
        <taxon>Viridiplantae</taxon>
        <taxon>Streptophyta</taxon>
        <taxon>Embryophyta</taxon>
        <taxon>Tracheophyta</taxon>
        <taxon>Spermatophyta</taxon>
        <taxon>Magnoliopsida</taxon>
        <taxon>eudicotyledons</taxon>
        <taxon>Gunneridae</taxon>
        <taxon>Pentapetalae</taxon>
        <taxon>rosids</taxon>
        <taxon>Vitales</taxon>
        <taxon>Vitaceae</taxon>
        <taxon>Viteae</taxon>
        <taxon>Vitis</taxon>
    </lineage>
</organism>
<protein>
    <submittedName>
        <fullName evidence="1">Uncharacterized protein</fullName>
    </submittedName>
</protein>
<name>A0ABY9BEX6_VITVI</name>
<evidence type="ECO:0000313" key="2">
    <source>
        <dbReference type="Proteomes" id="UP001227230"/>
    </source>
</evidence>
<proteinExistence type="predicted"/>
<reference evidence="1 2" key="1">
    <citation type="journal article" date="2023" name="Hortic Res">
        <title>The complete reference genome for grapevine (Vitis vinifera L.) genetics and breeding.</title>
        <authorList>
            <person name="Shi X."/>
            <person name="Cao S."/>
            <person name="Wang X."/>
            <person name="Huang S."/>
            <person name="Wang Y."/>
            <person name="Liu Z."/>
            <person name="Liu W."/>
            <person name="Leng X."/>
            <person name="Peng Y."/>
            <person name="Wang N."/>
            <person name="Wang Y."/>
            <person name="Ma Z."/>
            <person name="Xu X."/>
            <person name="Zhang F."/>
            <person name="Xue H."/>
            <person name="Zhong H."/>
            <person name="Wang Y."/>
            <person name="Zhang K."/>
            <person name="Velt A."/>
            <person name="Avia K."/>
            <person name="Holtgrawe D."/>
            <person name="Grimplet J."/>
            <person name="Matus J.T."/>
            <person name="Ware D."/>
            <person name="Wu X."/>
            <person name="Wang H."/>
            <person name="Liu C."/>
            <person name="Fang Y."/>
            <person name="Rustenholz C."/>
            <person name="Cheng Z."/>
            <person name="Xiao H."/>
            <person name="Zhou Y."/>
        </authorList>
    </citation>
    <scope>NUCLEOTIDE SEQUENCE [LARGE SCALE GENOMIC DNA]</scope>
    <source>
        <strain evidence="2">cv. Pinot noir / PN40024</strain>
        <tissue evidence="1">Leaf</tissue>
    </source>
</reference>
<sequence length="217" mass="24623">MFSRFLVIVNKLEALGKTFTEVEKVMKILRSLPRKWETKVTAIQEAKDLTKLSLEELIGSLMTYEIELYNHQRVEENEKSIAFMAITNDDEEEESESDEGFDFPQNTSAINVCLNEMGPSVRKLHVRGKEVTLVCEPLKNRLGPLVRQERGVFGQIMDNQTGEAILIHKEGSNVVGLHARETWEVLRCTVHGIDNQNTNKSDSVLKNFMKTPSVDGT</sequence>